<dbReference type="PANTHER" id="PTHR21749">
    <property type="entry name" value="PRION-LIKE- Q/N-RICH -DOMAIN-BEARING PROTEIN PROTEIN 24"/>
    <property type="match status" value="1"/>
</dbReference>
<dbReference type="Proteomes" id="UP001620626">
    <property type="component" value="Unassembled WGS sequence"/>
</dbReference>
<proteinExistence type="predicted"/>
<evidence type="ECO:0000313" key="3">
    <source>
        <dbReference type="Proteomes" id="UP001620626"/>
    </source>
</evidence>
<gene>
    <name evidence="2" type="ORF">niasHT_001169</name>
</gene>
<accession>A0ABD2LYY8</accession>
<dbReference type="AlphaFoldDB" id="A0ABD2LYY8"/>
<evidence type="ECO:0008006" key="4">
    <source>
        <dbReference type="Google" id="ProtNLM"/>
    </source>
</evidence>
<keyword evidence="1" id="KW-0732">Signal</keyword>
<feature type="chain" id="PRO_5044769205" description="Activin_recp domain-containing protein" evidence="1">
    <location>
        <begin position="38"/>
        <end position="120"/>
    </location>
</feature>
<evidence type="ECO:0000313" key="2">
    <source>
        <dbReference type="EMBL" id="KAL3120356.1"/>
    </source>
</evidence>
<feature type="signal peptide" evidence="1">
    <location>
        <begin position="1"/>
        <end position="37"/>
    </location>
</feature>
<organism evidence="2 3">
    <name type="scientific">Heterodera trifolii</name>
    <dbReference type="NCBI Taxonomy" id="157864"/>
    <lineage>
        <taxon>Eukaryota</taxon>
        <taxon>Metazoa</taxon>
        <taxon>Ecdysozoa</taxon>
        <taxon>Nematoda</taxon>
        <taxon>Chromadorea</taxon>
        <taxon>Rhabditida</taxon>
        <taxon>Tylenchina</taxon>
        <taxon>Tylenchomorpha</taxon>
        <taxon>Tylenchoidea</taxon>
        <taxon>Heteroderidae</taxon>
        <taxon>Heteroderinae</taxon>
        <taxon>Heterodera</taxon>
    </lineage>
</organism>
<comment type="caution">
    <text evidence="2">The sequence shown here is derived from an EMBL/GenBank/DDBJ whole genome shotgun (WGS) entry which is preliminary data.</text>
</comment>
<sequence>MPFTFVRKCPAFSPHFVVLSLTLLSVLLLLMLSSVDAIRCFTGFKFVRGQKFGGDETECKDDNEFCYNVTAEAGVIFKASKAGCSYYRCLISRNKCINTEISGVPVSFCCCNTEDLCNGQ</sequence>
<protein>
    <recommendedName>
        <fullName evidence="4">Activin_recp domain-containing protein</fullName>
    </recommendedName>
</protein>
<dbReference type="PANTHER" id="PTHR21749:SF6">
    <property type="entry name" value="ACTIVIN_RECP DOMAIN-CONTAINING PROTEIN"/>
    <property type="match status" value="1"/>
</dbReference>
<reference evidence="2 3" key="1">
    <citation type="submission" date="2024-10" db="EMBL/GenBank/DDBJ databases">
        <authorList>
            <person name="Kim D."/>
        </authorList>
    </citation>
    <scope>NUCLEOTIDE SEQUENCE [LARGE SCALE GENOMIC DNA]</scope>
    <source>
        <strain evidence="2">BH-2024</strain>
    </source>
</reference>
<evidence type="ECO:0000256" key="1">
    <source>
        <dbReference type="SAM" id="SignalP"/>
    </source>
</evidence>
<keyword evidence="3" id="KW-1185">Reference proteome</keyword>
<name>A0ABD2LYY8_9BILA</name>
<dbReference type="EMBL" id="JBICBT010000214">
    <property type="protein sequence ID" value="KAL3120356.1"/>
    <property type="molecule type" value="Genomic_DNA"/>
</dbReference>